<gene>
    <name evidence="2" type="ORF">SAMN05421641_12728</name>
</gene>
<reference evidence="2 3" key="1">
    <citation type="submission" date="2017-01" db="EMBL/GenBank/DDBJ databases">
        <authorList>
            <person name="Varghese N."/>
            <person name="Submissions S."/>
        </authorList>
    </citation>
    <scope>NUCLEOTIDE SEQUENCE [LARGE SCALE GENOMIC DNA]</scope>
    <source>
        <strain evidence="2 3">ATCC 700171</strain>
    </source>
</reference>
<evidence type="ECO:0008006" key="4">
    <source>
        <dbReference type="Google" id="ProtNLM"/>
    </source>
</evidence>
<evidence type="ECO:0000313" key="2">
    <source>
        <dbReference type="EMBL" id="SIR14884.1"/>
    </source>
</evidence>
<organism evidence="2 3">
    <name type="scientific">Paracoccus thiocyanatus</name>
    <dbReference type="NCBI Taxonomy" id="34006"/>
    <lineage>
        <taxon>Bacteria</taxon>
        <taxon>Pseudomonadati</taxon>
        <taxon>Pseudomonadota</taxon>
        <taxon>Alphaproteobacteria</taxon>
        <taxon>Rhodobacterales</taxon>
        <taxon>Paracoccaceae</taxon>
        <taxon>Paracoccus</taxon>
    </lineage>
</organism>
<name>A0A1N6YJW5_9RHOB</name>
<evidence type="ECO:0000256" key="1">
    <source>
        <dbReference type="SAM" id="SignalP"/>
    </source>
</evidence>
<dbReference type="RefSeq" id="WP_258869606.1">
    <property type="nucleotide sequence ID" value="NZ_FTMK01000027.1"/>
</dbReference>
<sequence length="44" mass="4328">MKLSRIAAVLFMLALAACNTVAGVGEDITGASRMVQGGLGGGGY</sequence>
<evidence type="ECO:0000313" key="3">
    <source>
        <dbReference type="Proteomes" id="UP000323956"/>
    </source>
</evidence>
<accession>A0A1N6YJW5</accession>
<proteinExistence type="predicted"/>
<keyword evidence="1" id="KW-0732">Signal</keyword>
<dbReference type="AlphaFoldDB" id="A0A1N6YJW5"/>
<dbReference type="EMBL" id="FTMK01000027">
    <property type="protein sequence ID" value="SIR14884.1"/>
    <property type="molecule type" value="Genomic_DNA"/>
</dbReference>
<feature type="chain" id="PRO_5009939740" description="Entericidin EcnA/B family protein" evidence="1">
    <location>
        <begin position="23"/>
        <end position="44"/>
    </location>
</feature>
<dbReference type="Proteomes" id="UP000323956">
    <property type="component" value="Unassembled WGS sequence"/>
</dbReference>
<dbReference type="PROSITE" id="PS51257">
    <property type="entry name" value="PROKAR_LIPOPROTEIN"/>
    <property type="match status" value="1"/>
</dbReference>
<protein>
    <recommendedName>
        <fullName evidence="4">Entericidin EcnA/B family protein</fullName>
    </recommendedName>
</protein>
<feature type="signal peptide" evidence="1">
    <location>
        <begin position="1"/>
        <end position="22"/>
    </location>
</feature>